<keyword evidence="4" id="KW-1185">Reference proteome</keyword>
<comment type="caution">
    <text evidence="3">The sequence shown here is derived from an EMBL/GenBank/DDBJ whole genome shotgun (WGS) entry which is preliminary data.</text>
</comment>
<dbReference type="RefSeq" id="WP_344046571.1">
    <property type="nucleotide sequence ID" value="NZ_BAAAPB010000004.1"/>
</dbReference>
<sequence length="404" mass="43265">MAVVLVGFAESLAAIETIWDLLDSGHDVRAFSRGGRTPPIGHDRRVRVTPVTPPERDVDATIRDVVRLADRLGGPVCMPLDDAAVLVLDRVAAERPDLVVAGPVRAQARLALDKRVQLDAAARAGLLVPATLVVEPGSTPGLPPGPPPWIVKPALALEVVGGRVTKGGARFVATLDELHEELGSRHDTVLVQPALRGGGIGVFGVAVSGSALAVSGHERVRMMNPSGSGSSACVSREPAATMREAADTFVGIVGWQGLFMLELLEDADRQAWFMELNGRPWGSMALATARGLHYPSWTVAAALGRPVDVGPSPDTRPVLARHLGREALHLAFVVRGRIEARRRSRHGLSPRPDLALYPTVLTTLRSLLTWSRGSRLYNARRRRLRVLAADTLATLRDAIPARGR</sequence>
<keyword evidence="1" id="KW-0547">Nucleotide-binding</keyword>
<dbReference type="Proteomes" id="UP001500571">
    <property type="component" value="Unassembled WGS sequence"/>
</dbReference>
<evidence type="ECO:0000313" key="4">
    <source>
        <dbReference type="Proteomes" id="UP001500571"/>
    </source>
</evidence>
<dbReference type="EMBL" id="BAAAPB010000004">
    <property type="protein sequence ID" value="GAA1969429.1"/>
    <property type="molecule type" value="Genomic_DNA"/>
</dbReference>
<feature type="domain" description="ATP-grasp" evidence="2">
    <location>
        <begin position="118"/>
        <end position="303"/>
    </location>
</feature>
<organism evidence="3 4">
    <name type="scientific">Nocardioides panacihumi</name>
    <dbReference type="NCBI Taxonomy" id="400774"/>
    <lineage>
        <taxon>Bacteria</taxon>
        <taxon>Bacillati</taxon>
        <taxon>Actinomycetota</taxon>
        <taxon>Actinomycetes</taxon>
        <taxon>Propionibacteriales</taxon>
        <taxon>Nocardioidaceae</taxon>
        <taxon>Nocardioides</taxon>
    </lineage>
</organism>
<dbReference type="Gene3D" id="3.30.470.20">
    <property type="entry name" value="ATP-grasp fold, B domain"/>
    <property type="match status" value="1"/>
</dbReference>
<evidence type="ECO:0000256" key="1">
    <source>
        <dbReference type="PROSITE-ProRule" id="PRU00409"/>
    </source>
</evidence>
<proteinExistence type="predicted"/>
<evidence type="ECO:0000313" key="3">
    <source>
        <dbReference type="EMBL" id="GAA1969429.1"/>
    </source>
</evidence>
<name>A0ABP5CW44_9ACTN</name>
<accession>A0ABP5CW44</accession>
<dbReference type="SUPFAM" id="SSF56059">
    <property type="entry name" value="Glutathione synthetase ATP-binding domain-like"/>
    <property type="match status" value="1"/>
</dbReference>
<gene>
    <name evidence="3" type="ORF">GCM10009798_32510</name>
</gene>
<evidence type="ECO:0000259" key="2">
    <source>
        <dbReference type="PROSITE" id="PS50975"/>
    </source>
</evidence>
<dbReference type="InterPro" id="IPR011761">
    <property type="entry name" value="ATP-grasp"/>
</dbReference>
<dbReference type="PROSITE" id="PS50975">
    <property type="entry name" value="ATP_GRASP"/>
    <property type="match status" value="1"/>
</dbReference>
<reference evidence="4" key="1">
    <citation type="journal article" date="2019" name="Int. J. Syst. Evol. Microbiol.">
        <title>The Global Catalogue of Microorganisms (GCM) 10K type strain sequencing project: providing services to taxonomists for standard genome sequencing and annotation.</title>
        <authorList>
            <consortium name="The Broad Institute Genomics Platform"/>
            <consortium name="The Broad Institute Genome Sequencing Center for Infectious Disease"/>
            <person name="Wu L."/>
            <person name="Ma J."/>
        </authorList>
    </citation>
    <scope>NUCLEOTIDE SEQUENCE [LARGE SCALE GENOMIC DNA]</scope>
    <source>
        <strain evidence="4">JCM 15309</strain>
    </source>
</reference>
<protein>
    <recommendedName>
        <fullName evidence="2">ATP-grasp domain-containing protein</fullName>
    </recommendedName>
</protein>
<keyword evidence="1" id="KW-0067">ATP-binding</keyword>